<dbReference type="AlphaFoldDB" id="A0A8H7BFP4"/>
<dbReference type="InterPro" id="IPR050745">
    <property type="entry name" value="Multifunctional_regulatory"/>
</dbReference>
<dbReference type="InterPro" id="IPR002110">
    <property type="entry name" value="Ankyrin_rpt"/>
</dbReference>
<dbReference type="EMBL" id="JAAABM010000001">
    <property type="protein sequence ID" value="KAF7682226.1"/>
    <property type="molecule type" value="Genomic_DNA"/>
</dbReference>
<dbReference type="RefSeq" id="XP_038792105.1">
    <property type="nucleotide sequence ID" value="XM_038926249.1"/>
</dbReference>
<dbReference type="SMART" id="SM00248">
    <property type="entry name" value="ANK"/>
    <property type="match status" value="5"/>
</dbReference>
<keyword evidence="6" id="KW-1185">Reference proteome</keyword>
<evidence type="ECO:0000313" key="5">
    <source>
        <dbReference type="EMBL" id="KAF7682226.1"/>
    </source>
</evidence>
<evidence type="ECO:0008006" key="7">
    <source>
        <dbReference type="Google" id="ProtNLM"/>
    </source>
</evidence>
<dbReference type="PANTHER" id="PTHR24189">
    <property type="entry name" value="MYOTROPHIN"/>
    <property type="match status" value="1"/>
</dbReference>
<evidence type="ECO:0000256" key="2">
    <source>
        <dbReference type="ARBA" id="ARBA00023043"/>
    </source>
</evidence>
<feature type="non-terminal residue" evidence="5">
    <location>
        <position position="1"/>
    </location>
</feature>
<dbReference type="Gene3D" id="1.25.40.20">
    <property type="entry name" value="Ankyrin repeat-containing domain"/>
    <property type="match status" value="2"/>
</dbReference>
<organism evidence="5 6">
    <name type="scientific">Alternaria burnsii</name>
    <dbReference type="NCBI Taxonomy" id="1187904"/>
    <lineage>
        <taxon>Eukaryota</taxon>
        <taxon>Fungi</taxon>
        <taxon>Dikarya</taxon>
        <taxon>Ascomycota</taxon>
        <taxon>Pezizomycotina</taxon>
        <taxon>Dothideomycetes</taxon>
        <taxon>Pleosporomycetidae</taxon>
        <taxon>Pleosporales</taxon>
        <taxon>Pleosporineae</taxon>
        <taxon>Pleosporaceae</taxon>
        <taxon>Alternaria</taxon>
        <taxon>Alternaria sect. Alternaria</taxon>
    </lineage>
</organism>
<dbReference type="SUPFAM" id="SSF48403">
    <property type="entry name" value="Ankyrin repeat"/>
    <property type="match status" value="2"/>
</dbReference>
<protein>
    <recommendedName>
        <fullName evidence="7">Ankyrin</fullName>
    </recommendedName>
</protein>
<proteinExistence type="predicted"/>
<keyword evidence="2 3" id="KW-0040">ANK repeat</keyword>
<sequence length="971" mass="109781">ILHQTTSTSSLHETEQSVFPSEQSEMPLLNLPLEVFEEVIAALTKKVGQRSVVRYRLISKTFANTIKNQILAAIDPTNLAKFLHNTSSARLFEKYGGEILHKFAMSPRTTKNQVVDFVRGLAKATEPDTALYAARVMVLCISTTAIEPRYLCAYIKGVEIVNKEKRPCSLKDMMLAISAASGDIALFEKPMLTPALLLRQTHDLLPSALKAAIVADQYTILERILEYLVENVKGKRDSGSWKDMRNAAQKIGKALCMAIRLHKNVAGNLLFDFRDKNELFARFAPDELGNWLVNDAIEYCNIDLLYRVLEVDHPGFVAHVDGGSNGFYDLTSQTMKTLCRRGRTEMWEMLLKDGIVGPNKVYFNKTPLQYALQRRRYDIANILIENGAAIDGITPDGHTILWLASNEGHTKDVEFLLNQGADPNSCGKGGISAISAAMSSGYSKCLFLLEAVRDHGKEYLKRPDLWDVYKFEKFGFYMKLLDLPTELIERIIGFFVRDTGPLYVSDYRLVCKLFAHEIQEEILKRQPLIVYSTDELRLPNPVNRHIFIATDNARFEKLFAQHGGTIISHEVFRRQKAPLPIVEYLRKLVNALPKPEKSQFADDLWKKYTIQICTALSSVYYKQLRWRLFLHDYSEIREPDIADDLPAALAATGKLQELLDLVSGNPDRLKESCSCLSSPLEAAASCDQVHIVKAILDIFSTHNFETDKMSQHFWPYRNDAIHKRVKRSGLTAAIRKGAKESGNILLDKCFPSARPHRSSWTQLTKEVARYTDKGFMKRVLEAPKYNVGNRRGLEKIDAVQVLKEGSCSVLRAVIQDGYLDPNEAICDVTPLALVINFHRYDLARVLIQHGAYVDGVPNTGKPVTALWHAARAGYRGYGDDVLPGVKFLIRNGADPDFGGDWRSPLQAVEELWPDVQYLLRQAKDYGQDVALSPETWRKYEERPVRDTLVVVDQNSSCGVSERIRLWESDQE</sequence>
<dbReference type="Proteomes" id="UP000596902">
    <property type="component" value="Unassembled WGS sequence"/>
</dbReference>
<reference evidence="5" key="1">
    <citation type="submission" date="2020-01" db="EMBL/GenBank/DDBJ databases">
        <authorList>
            <person name="Feng Z.H.Z."/>
        </authorList>
    </citation>
    <scope>NUCLEOTIDE SEQUENCE</scope>
    <source>
        <strain evidence="5">CBS107.38</strain>
    </source>
</reference>
<reference evidence="5" key="2">
    <citation type="submission" date="2020-08" db="EMBL/GenBank/DDBJ databases">
        <title>Draft Genome Sequence of Cumin Blight Pathogen Alternaria burnsii.</title>
        <authorList>
            <person name="Feng Z."/>
        </authorList>
    </citation>
    <scope>NUCLEOTIDE SEQUENCE</scope>
    <source>
        <strain evidence="5">CBS107.38</strain>
    </source>
</reference>
<gene>
    <name evidence="5" type="ORF">GT037_001202</name>
</gene>
<feature type="region of interest" description="Disordered" evidence="4">
    <location>
        <begin position="1"/>
        <end position="23"/>
    </location>
</feature>
<dbReference type="Pfam" id="PF00023">
    <property type="entry name" value="Ank"/>
    <property type="match status" value="1"/>
</dbReference>
<accession>A0A8H7BFP4</accession>
<name>A0A8H7BFP4_9PLEO</name>
<comment type="caution">
    <text evidence="5">The sequence shown here is derived from an EMBL/GenBank/DDBJ whole genome shotgun (WGS) entry which is preliminary data.</text>
</comment>
<evidence type="ECO:0000256" key="1">
    <source>
        <dbReference type="ARBA" id="ARBA00022737"/>
    </source>
</evidence>
<dbReference type="PROSITE" id="PS50088">
    <property type="entry name" value="ANK_REPEAT"/>
    <property type="match status" value="2"/>
</dbReference>
<feature type="repeat" description="ANK" evidence="3">
    <location>
        <begin position="363"/>
        <end position="395"/>
    </location>
</feature>
<evidence type="ECO:0000256" key="4">
    <source>
        <dbReference type="SAM" id="MobiDB-lite"/>
    </source>
</evidence>
<feature type="repeat" description="ANK" evidence="3">
    <location>
        <begin position="396"/>
        <end position="428"/>
    </location>
</feature>
<dbReference type="PANTHER" id="PTHR24189:SF50">
    <property type="entry name" value="ANKYRIN REPEAT AND SOCS BOX PROTEIN 2"/>
    <property type="match status" value="1"/>
</dbReference>
<dbReference type="GeneID" id="62199427"/>
<evidence type="ECO:0000313" key="6">
    <source>
        <dbReference type="Proteomes" id="UP000596902"/>
    </source>
</evidence>
<evidence type="ECO:0000256" key="3">
    <source>
        <dbReference type="PROSITE-ProRule" id="PRU00023"/>
    </source>
</evidence>
<dbReference type="PROSITE" id="PS50297">
    <property type="entry name" value="ANK_REP_REGION"/>
    <property type="match status" value="2"/>
</dbReference>
<keyword evidence="1" id="KW-0677">Repeat</keyword>
<dbReference type="InterPro" id="IPR036770">
    <property type="entry name" value="Ankyrin_rpt-contain_sf"/>
</dbReference>